<accession>A0A5C3MQV3</accession>
<evidence type="ECO:0000256" key="7">
    <source>
        <dbReference type="ARBA" id="ARBA00023163"/>
    </source>
</evidence>
<dbReference type="PANTHER" id="PTHR47427">
    <property type="entry name" value="PROTEIN STE12"/>
    <property type="match status" value="1"/>
</dbReference>
<dbReference type="OrthoDB" id="1095242at2759"/>
<keyword evidence="5" id="KW-0862">Zinc</keyword>
<dbReference type="PROSITE" id="PS00028">
    <property type="entry name" value="ZINC_FINGER_C2H2_1"/>
    <property type="match status" value="2"/>
</dbReference>
<feature type="region of interest" description="Disordered" evidence="11">
    <location>
        <begin position="1"/>
        <end position="111"/>
    </location>
</feature>
<feature type="region of interest" description="Disordered" evidence="11">
    <location>
        <begin position="940"/>
        <end position="996"/>
    </location>
</feature>
<evidence type="ECO:0000256" key="6">
    <source>
        <dbReference type="ARBA" id="ARBA00023015"/>
    </source>
</evidence>
<keyword evidence="14" id="KW-1185">Reference proteome</keyword>
<evidence type="ECO:0000256" key="9">
    <source>
        <dbReference type="ARBA" id="ARBA00024345"/>
    </source>
</evidence>
<comment type="subcellular location">
    <subcellularLocation>
        <location evidence="1">Nucleus</location>
    </subcellularLocation>
</comment>
<dbReference type="SMART" id="SM00424">
    <property type="entry name" value="STE"/>
    <property type="match status" value="1"/>
</dbReference>
<feature type="compositionally biased region" description="Low complexity" evidence="11">
    <location>
        <begin position="743"/>
        <end position="764"/>
    </location>
</feature>
<keyword evidence="7" id="KW-0804">Transcription</keyword>
<evidence type="ECO:0000256" key="10">
    <source>
        <dbReference type="PROSITE-ProRule" id="PRU00042"/>
    </source>
</evidence>
<evidence type="ECO:0000256" key="2">
    <source>
        <dbReference type="ARBA" id="ARBA00022723"/>
    </source>
</evidence>
<dbReference type="InterPro" id="IPR036236">
    <property type="entry name" value="Znf_C2H2_sf"/>
</dbReference>
<evidence type="ECO:0000313" key="14">
    <source>
        <dbReference type="Proteomes" id="UP000305948"/>
    </source>
</evidence>
<evidence type="ECO:0000259" key="12">
    <source>
        <dbReference type="PROSITE" id="PS50157"/>
    </source>
</evidence>
<keyword evidence="6" id="KW-0805">Transcription regulation</keyword>
<dbReference type="GO" id="GO:0008270">
    <property type="term" value="F:zinc ion binding"/>
    <property type="evidence" value="ECO:0007669"/>
    <property type="project" value="UniProtKB-KW"/>
</dbReference>
<feature type="compositionally biased region" description="Basic residues" evidence="11">
    <location>
        <begin position="406"/>
        <end position="419"/>
    </location>
</feature>
<feature type="region of interest" description="Disordered" evidence="11">
    <location>
        <begin position="492"/>
        <end position="526"/>
    </location>
</feature>
<dbReference type="GO" id="GO:0005634">
    <property type="term" value="C:nucleus"/>
    <property type="evidence" value="ECO:0007669"/>
    <property type="project" value="UniProtKB-SubCell"/>
</dbReference>
<feature type="compositionally biased region" description="Polar residues" evidence="11">
    <location>
        <begin position="96"/>
        <end position="105"/>
    </location>
</feature>
<organism evidence="13 14">
    <name type="scientific">Heliocybe sulcata</name>
    <dbReference type="NCBI Taxonomy" id="5364"/>
    <lineage>
        <taxon>Eukaryota</taxon>
        <taxon>Fungi</taxon>
        <taxon>Dikarya</taxon>
        <taxon>Basidiomycota</taxon>
        <taxon>Agaricomycotina</taxon>
        <taxon>Agaricomycetes</taxon>
        <taxon>Gloeophyllales</taxon>
        <taxon>Gloeophyllaceae</taxon>
        <taxon>Heliocybe</taxon>
    </lineage>
</organism>
<evidence type="ECO:0000256" key="5">
    <source>
        <dbReference type="ARBA" id="ARBA00022833"/>
    </source>
</evidence>
<evidence type="ECO:0000256" key="8">
    <source>
        <dbReference type="ARBA" id="ARBA00023242"/>
    </source>
</evidence>
<feature type="compositionally biased region" description="Low complexity" evidence="11">
    <location>
        <begin position="20"/>
        <end position="36"/>
    </location>
</feature>
<dbReference type="GO" id="GO:1990526">
    <property type="term" value="C:Ste12p-Dig1p-Dig2p complex"/>
    <property type="evidence" value="ECO:0007669"/>
    <property type="project" value="TreeGrafter"/>
</dbReference>
<feature type="region of interest" description="Disordered" evidence="11">
    <location>
        <begin position="740"/>
        <end position="767"/>
    </location>
</feature>
<dbReference type="InterPro" id="IPR013087">
    <property type="entry name" value="Znf_C2H2_type"/>
</dbReference>
<dbReference type="FunFam" id="3.30.160.60:FF:000032">
    <property type="entry name" value="Krueppel-like factor 4"/>
    <property type="match status" value="1"/>
</dbReference>
<feature type="domain" description="C2H2-type" evidence="12">
    <location>
        <begin position="578"/>
        <end position="607"/>
    </location>
</feature>
<dbReference type="InterPro" id="IPR003120">
    <property type="entry name" value="Ste12"/>
</dbReference>
<evidence type="ECO:0000256" key="3">
    <source>
        <dbReference type="ARBA" id="ARBA00022737"/>
    </source>
</evidence>
<feature type="compositionally biased region" description="Low complexity" evidence="11">
    <location>
        <begin position="943"/>
        <end position="954"/>
    </location>
</feature>
<evidence type="ECO:0000256" key="11">
    <source>
        <dbReference type="SAM" id="MobiDB-lite"/>
    </source>
</evidence>
<proteinExistence type="inferred from homology"/>
<dbReference type="Pfam" id="PF00096">
    <property type="entry name" value="zf-C2H2"/>
    <property type="match status" value="2"/>
</dbReference>
<dbReference type="PANTHER" id="PTHR47427:SF1">
    <property type="entry name" value="PROTEIN STE12"/>
    <property type="match status" value="1"/>
</dbReference>
<feature type="compositionally biased region" description="Low complexity" evidence="11">
    <location>
        <begin position="965"/>
        <end position="989"/>
    </location>
</feature>
<dbReference type="Pfam" id="PF02200">
    <property type="entry name" value="STE"/>
    <property type="match status" value="1"/>
</dbReference>
<dbReference type="Proteomes" id="UP000305948">
    <property type="component" value="Unassembled WGS sequence"/>
</dbReference>
<evidence type="ECO:0000256" key="4">
    <source>
        <dbReference type="ARBA" id="ARBA00022771"/>
    </source>
</evidence>
<dbReference type="EMBL" id="ML213525">
    <property type="protein sequence ID" value="TFK47163.1"/>
    <property type="molecule type" value="Genomic_DNA"/>
</dbReference>
<gene>
    <name evidence="13" type="ORF">OE88DRAFT_821987</name>
</gene>
<dbReference type="SMART" id="SM00355">
    <property type="entry name" value="ZnF_C2H2"/>
    <property type="match status" value="2"/>
</dbReference>
<sequence>MDTQICHPAQHHFFMGPNNASHPTSSSASAPTSPMSFYQQNQPSTSGQYNSHSQLPQNNSYSPSLMLQVTSAAPAPHESEDYISEQSNPQSPPRPNTGSLMQESQALAPMPASQIPAGVRRSLTQQEQANLARLDELKFFLATAPSRWSEAEVSASDNDNSGTSFPVGHPQSNHPALNRFLLPNHEYVSCVLWSGLYHITGTDIVRALVFRFEAFGRPVRNMKKFEEGVFSDLRNLKPGVDACLEEPKSPFLDLLFKYQCIRTQKKQKVFYWFSVPHDRLFLDALERDLKREKMGMEPTTVVVGEPAASFTYDHTRSLYEQFSKAQGGVEGECELEAAVRRADALKSGDRKTSSDGDPTEGAAVDGHSSNDEQASRSGQPFASALSGPNNPFFSAFSLFEGSPTYKQRRKKAPKTARKTPLRDSDMGIRPADVTVGYGPNDSDMSAADMFFAQARGEMSPANPIEKEQERRIKIAQETVAKKEAMVAVIPPLPPSSYEASQSPSSVADHSGRPAFGGASDERPRIERGFTHPVLPTNSYADYHQSSAVSRAATMPQEGAVHPLDANSGLNMSTAPKTFVCPLFSCGRLFKRMEHLKRHLRTHTMERPFQCARCQKRFSRSDNLAQHMRIHARADADGATMGADEGYADVESEDIDELEGDDGSMPYVDPQMGYVSGMAIGAPAVDNQGNMIIEQGTAPYVDGGQDIYYVPDAASSSSTPQFAYMTGSPDHSPYIQYGDMRNQPSPAFTSTSAPSPPSHLSSARANSFHSSQPPSLAFAGYEHATSMSAPSHKLVFDQGSLYPPSMDFAVPSVSGPARRYRSATPSMIRANDAIRRPSSATSYAAARGYHPYAVAMNSHYSQSAHSSPASRPVPLDYVQDPQAPVAMAIQGSHSRQSSNGQFQEQMSQMIHMDQLESDPSSYVGPSAMGYGEVYTHDSPMQYNTASTSASGSYASPRNSPPAYGPSYQMNGSQGSQYGSQPSSYYSSMGQVEPQIVM</sequence>
<dbReference type="STRING" id="5364.A0A5C3MQV3"/>
<dbReference type="Gene3D" id="3.30.160.60">
    <property type="entry name" value="Classic Zinc Finger"/>
    <property type="match status" value="2"/>
</dbReference>
<evidence type="ECO:0000313" key="13">
    <source>
        <dbReference type="EMBL" id="TFK47163.1"/>
    </source>
</evidence>
<keyword evidence="3" id="KW-0677">Repeat</keyword>
<keyword evidence="8" id="KW-0539">Nucleus</keyword>
<feature type="region of interest" description="Disordered" evidence="11">
    <location>
        <begin position="344"/>
        <end position="386"/>
    </location>
</feature>
<dbReference type="InterPro" id="IPR052127">
    <property type="entry name" value="STE12_transcription_factor"/>
</dbReference>
<feature type="compositionally biased region" description="Polar residues" evidence="11">
    <location>
        <begin position="375"/>
        <end position="386"/>
    </location>
</feature>
<keyword evidence="2" id="KW-0479">Metal-binding</keyword>
<dbReference type="GO" id="GO:0003700">
    <property type="term" value="F:DNA-binding transcription factor activity"/>
    <property type="evidence" value="ECO:0007669"/>
    <property type="project" value="InterPro"/>
</dbReference>
<evidence type="ECO:0000256" key="1">
    <source>
        <dbReference type="ARBA" id="ARBA00004123"/>
    </source>
</evidence>
<feature type="region of interest" description="Disordered" evidence="11">
    <location>
        <begin position="404"/>
        <end position="430"/>
    </location>
</feature>
<protein>
    <submittedName>
        <fullName evidence="13">STE-domain-containing protein</fullName>
    </submittedName>
</protein>
<feature type="compositionally biased region" description="Polar residues" evidence="11">
    <location>
        <begin position="37"/>
        <end position="71"/>
    </location>
</feature>
<feature type="compositionally biased region" description="Low complexity" evidence="11">
    <location>
        <begin position="495"/>
        <end position="505"/>
    </location>
</feature>
<comment type="similarity">
    <text evidence="9">Belongs to the STE12 transcription factor family.</text>
</comment>
<name>A0A5C3MQV3_9AGAM</name>
<dbReference type="GO" id="GO:1990527">
    <property type="term" value="C:Tec1p-Ste12p-Dig1p complex"/>
    <property type="evidence" value="ECO:0007669"/>
    <property type="project" value="TreeGrafter"/>
</dbReference>
<dbReference type="PROSITE" id="PS50157">
    <property type="entry name" value="ZINC_FINGER_C2H2_2"/>
    <property type="match status" value="2"/>
</dbReference>
<keyword evidence="4 10" id="KW-0863">Zinc-finger</keyword>
<feature type="domain" description="C2H2-type" evidence="12">
    <location>
        <begin position="608"/>
        <end position="635"/>
    </location>
</feature>
<reference evidence="13 14" key="1">
    <citation type="journal article" date="2019" name="Nat. Ecol. Evol.">
        <title>Megaphylogeny resolves global patterns of mushroom evolution.</title>
        <authorList>
            <person name="Varga T."/>
            <person name="Krizsan K."/>
            <person name="Foldi C."/>
            <person name="Dima B."/>
            <person name="Sanchez-Garcia M."/>
            <person name="Sanchez-Ramirez S."/>
            <person name="Szollosi G.J."/>
            <person name="Szarkandi J.G."/>
            <person name="Papp V."/>
            <person name="Albert L."/>
            <person name="Andreopoulos W."/>
            <person name="Angelini C."/>
            <person name="Antonin V."/>
            <person name="Barry K.W."/>
            <person name="Bougher N.L."/>
            <person name="Buchanan P."/>
            <person name="Buyck B."/>
            <person name="Bense V."/>
            <person name="Catcheside P."/>
            <person name="Chovatia M."/>
            <person name="Cooper J."/>
            <person name="Damon W."/>
            <person name="Desjardin D."/>
            <person name="Finy P."/>
            <person name="Geml J."/>
            <person name="Haridas S."/>
            <person name="Hughes K."/>
            <person name="Justo A."/>
            <person name="Karasinski D."/>
            <person name="Kautmanova I."/>
            <person name="Kiss B."/>
            <person name="Kocsube S."/>
            <person name="Kotiranta H."/>
            <person name="LaButti K.M."/>
            <person name="Lechner B.E."/>
            <person name="Liimatainen K."/>
            <person name="Lipzen A."/>
            <person name="Lukacs Z."/>
            <person name="Mihaltcheva S."/>
            <person name="Morgado L.N."/>
            <person name="Niskanen T."/>
            <person name="Noordeloos M.E."/>
            <person name="Ohm R.A."/>
            <person name="Ortiz-Santana B."/>
            <person name="Ovrebo C."/>
            <person name="Racz N."/>
            <person name="Riley R."/>
            <person name="Savchenko A."/>
            <person name="Shiryaev A."/>
            <person name="Soop K."/>
            <person name="Spirin V."/>
            <person name="Szebenyi C."/>
            <person name="Tomsovsky M."/>
            <person name="Tulloss R.E."/>
            <person name="Uehling J."/>
            <person name="Grigoriev I.V."/>
            <person name="Vagvolgyi C."/>
            <person name="Papp T."/>
            <person name="Martin F.M."/>
            <person name="Miettinen O."/>
            <person name="Hibbett D.S."/>
            <person name="Nagy L.G."/>
        </authorList>
    </citation>
    <scope>NUCLEOTIDE SEQUENCE [LARGE SCALE GENOMIC DNA]</scope>
    <source>
        <strain evidence="13 14">OMC1185</strain>
    </source>
</reference>
<dbReference type="SUPFAM" id="SSF57667">
    <property type="entry name" value="beta-beta-alpha zinc fingers"/>
    <property type="match status" value="1"/>
</dbReference>
<feature type="compositionally biased region" description="Basic and acidic residues" evidence="11">
    <location>
        <begin position="344"/>
        <end position="354"/>
    </location>
</feature>
<dbReference type="AlphaFoldDB" id="A0A5C3MQV3"/>